<reference evidence="5" key="2">
    <citation type="submission" date="2021-01" db="EMBL/GenBank/DDBJ databases">
        <authorList>
            <person name="Kang M."/>
        </authorList>
    </citation>
    <scope>NUCLEOTIDE SEQUENCE</scope>
    <source>
        <strain evidence="5">KACC 17527</strain>
    </source>
</reference>
<evidence type="ECO:0000259" key="4">
    <source>
        <dbReference type="Pfam" id="PF09084"/>
    </source>
</evidence>
<reference evidence="5" key="1">
    <citation type="journal article" date="2012" name="J. Microbiol. Biotechnol.">
        <title>Ramlibacter ginsenosidimutans sp. nov., with ginsenoside-converting activity.</title>
        <authorList>
            <person name="Wang L."/>
            <person name="An D.S."/>
            <person name="Kim S.G."/>
            <person name="Jin F.X."/>
            <person name="Kim S.C."/>
            <person name="Lee S.T."/>
            <person name="Im W.T."/>
        </authorList>
    </citation>
    <scope>NUCLEOTIDE SEQUENCE</scope>
    <source>
        <strain evidence="5">KACC 17527</strain>
    </source>
</reference>
<protein>
    <submittedName>
        <fullName evidence="5">ABC transporter substrate-binding protein</fullName>
    </submittedName>
</protein>
<dbReference type="GO" id="GO:0042918">
    <property type="term" value="P:alkanesulfonate transmembrane transport"/>
    <property type="evidence" value="ECO:0007669"/>
    <property type="project" value="TreeGrafter"/>
</dbReference>
<evidence type="ECO:0000313" key="6">
    <source>
        <dbReference type="Proteomes" id="UP000630528"/>
    </source>
</evidence>
<feature type="domain" description="SsuA/THI5-like" evidence="4">
    <location>
        <begin position="98"/>
        <end position="299"/>
    </location>
</feature>
<dbReference type="InterPro" id="IPR015168">
    <property type="entry name" value="SsuA/THI5"/>
</dbReference>
<comment type="similarity">
    <text evidence="2">Belongs to the bacterial solute-binding protein SsuA/TauA family.</text>
</comment>
<dbReference type="Pfam" id="PF09084">
    <property type="entry name" value="NMT1"/>
    <property type="match status" value="1"/>
</dbReference>
<evidence type="ECO:0000256" key="3">
    <source>
        <dbReference type="ARBA" id="ARBA00022729"/>
    </source>
</evidence>
<dbReference type="EMBL" id="JAEPWM010000004">
    <property type="protein sequence ID" value="MBK6006859.1"/>
    <property type="molecule type" value="Genomic_DNA"/>
</dbReference>
<keyword evidence="6" id="KW-1185">Reference proteome</keyword>
<evidence type="ECO:0000256" key="1">
    <source>
        <dbReference type="ARBA" id="ARBA00004418"/>
    </source>
</evidence>
<dbReference type="Proteomes" id="UP000630528">
    <property type="component" value="Unassembled WGS sequence"/>
</dbReference>
<dbReference type="InterPro" id="IPR006311">
    <property type="entry name" value="TAT_signal"/>
</dbReference>
<dbReference type="PROSITE" id="PS51318">
    <property type="entry name" value="TAT"/>
    <property type="match status" value="1"/>
</dbReference>
<dbReference type="SUPFAM" id="SSF53850">
    <property type="entry name" value="Periplasmic binding protein-like II"/>
    <property type="match status" value="1"/>
</dbReference>
<proteinExistence type="inferred from homology"/>
<organism evidence="5 6">
    <name type="scientific">Ramlibacter ginsenosidimutans</name>
    <dbReference type="NCBI Taxonomy" id="502333"/>
    <lineage>
        <taxon>Bacteria</taxon>
        <taxon>Pseudomonadati</taxon>
        <taxon>Pseudomonadota</taxon>
        <taxon>Betaproteobacteria</taxon>
        <taxon>Burkholderiales</taxon>
        <taxon>Comamonadaceae</taxon>
        <taxon>Ramlibacter</taxon>
    </lineage>
</organism>
<dbReference type="AlphaFoldDB" id="A0A934WLJ8"/>
<accession>A0A934WLJ8</accession>
<keyword evidence="3" id="KW-0732">Signal</keyword>
<dbReference type="GO" id="GO:0042597">
    <property type="term" value="C:periplasmic space"/>
    <property type="evidence" value="ECO:0007669"/>
    <property type="project" value="UniProtKB-SubCell"/>
</dbReference>
<evidence type="ECO:0000256" key="2">
    <source>
        <dbReference type="ARBA" id="ARBA00010742"/>
    </source>
</evidence>
<dbReference type="PANTHER" id="PTHR30024:SF47">
    <property type="entry name" value="TAURINE-BINDING PERIPLASMIC PROTEIN"/>
    <property type="match status" value="1"/>
</dbReference>
<name>A0A934WLJ8_9BURK</name>
<dbReference type="PANTHER" id="PTHR30024">
    <property type="entry name" value="ALIPHATIC SULFONATES-BINDING PROTEIN-RELATED"/>
    <property type="match status" value="1"/>
</dbReference>
<dbReference type="RefSeq" id="WP_201171142.1">
    <property type="nucleotide sequence ID" value="NZ_JAEPWM010000004.1"/>
</dbReference>
<dbReference type="Gene3D" id="3.40.190.10">
    <property type="entry name" value="Periplasmic binding protein-like II"/>
    <property type="match status" value="2"/>
</dbReference>
<evidence type="ECO:0000313" key="5">
    <source>
        <dbReference type="EMBL" id="MBK6006859.1"/>
    </source>
</evidence>
<comment type="subcellular location">
    <subcellularLocation>
        <location evidence="1">Periplasm</location>
    </subcellularLocation>
</comment>
<gene>
    <name evidence="5" type="ORF">JJB11_12230</name>
</gene>
<sequence length="419" mass="45227">MSNPTSISRRQLVFGGAALASGGALVAGGLVAAPGYVRAQGSRRALKVSIGRIPWAAGNSPMTQYMINNKLLEKRAADYGYDLTIDWREYPTALPMVEAMVGNNLDIGMWGNTPIIRAISTGLPISPLVVGEGHLRFLITTRKGSPIRNAQQLRGKTIGVSLGGDPQSALTEMLKYELGVQDPLKDAGIKYINMPTHAQAASVPTGVDATCTISPAYYAAQANGTVAIMNSFGYTEDYYDGPAGKGAGHLLASVKKSQFYPDGYYLHRSFWIGRNGLIEQHPQAVTAFLVAQQEAVAALSAMDPGAVSQLVKQYWKLDPVSGAKVVKDDVLFSRGWSWPTEKDALAILASSRYMAGNKQIEKALTWEQVRAPFQRTAPLVKAAYDKLGAKPAAAEFLRTDVPDLRGRPVWEMNQWGNPA</sequence>
<comment type="caution">
    <text evidence="5">The sequence shown here is derived from an EMBL/GenBank/DDBJ whole genome shotgun (WGS) entry which is preliminary data.</text>
</comment>